<feature type="compositionally biased region" description="Basic residues" evidence="1">
    <location>
        <begin position="164"/>
        <end position="174"/>
    </location>
</feature>
<keyword evidence="2" id="KW-0808">Transferase</keyword>
<keyword evidence="2" id="KW-0418">Kinase</keyword>
<sequence length="442" mass="48017">MSLVQSTPLEVPQAARHPYMQFDTQMALSSRGSPKRKPAGEFIPVGQVNYPPLLPTKSVRPFPLVQQGWHVPTGYCAPEARDPYAEFLLQNRIAALAQTNARPYVENVSQAHTSSVRTSPSSLGTFPGQPVDTQRTVDGRSQAERPSAETEKSQVAKGKQPDRRWRKAKSRHAPKPGTASDDGDMAQSLFLSFLAHNLMAEQAFAHRAEIAAAAYQPEPALPQQYAPSGFGPAAQQHPEERAMYGYPSPFEGMLVKRSPWPPLPTVMQEMGCECSICVRALAKRLEDAVAPPSAAAPVKSFSLPPEPNPEPRASLVEEPRALEPYFTELGSYGRGLSLSEARFPYAFPAETSPMRMPAPLRSPPRHQFFPHIQEVEVPSAGRGRFESASVSVPVPVSSSRGNCQAEAGPSRPPVRRPASPPGQDLMAMLFAAAMSELGNTVV</sequence>
<proteinExistence type="predicted"/>
<dbReference type="EMBL" id="LR728682">
    <property type="protein sequence ID" value="VWP00653.1"/>
    <property type="molecule type" value="Genomic_DNA"/>
</dbReference>
<feature type="region of interest" description="Disordered" evidence="1">
    <location>
        <begin position="111"/>
        <end position="184"/>
    </location>
</feature>
<dbReference type="EC" id="2.7.11.24" evidence="2"/>
<organism evidence="2">
    <name type="scientific">Ganoderma boninense</name>
    <dbReference type="NCBI Taxonomy" id="34458"/>
    <lineage>
        <taxon>Eukaryota</taxon>
        <taxon>Fungi</taxon>
        <taxon>Dikarya</taxon>
        <taxon>Basidiomycota</taxon>
        <taxon>Agaricomycotina</taxon>
        <taxon>Agaricomycetes</taxon>
        <taxon>Polyporales</taxon>
        <taxon>Polyporaceae</taxon>
        <taxon>Ganoderma</taxon>
    </lineage>
</organism>
<evidence type="ECO:0000313" key="2">
    <source>
        <dbReference type="EMBL" id="VWP00653.1"/>
    </source>
</evidence>
<feature type="region of interest" description="Disordered" evidence="1">
    <location>
        <begin position="393"/>
        <end position="422"/>
    </location>
</feature>
<protein>
    <submittedName>
        <fullName evidence="2">Mitogen-activated protein kinase (EC)</fullName>
        <ecNumber evidence="2">2.7.11.24</ecNumber>
    </submittedName>
</protein>
<dbReference type="GO" id="GO:0004707">
    <property type="term" value="F:MAP kinase activity"/>
    <property type="evidence" value="ECO:0007669"/>
    <property type="project" value="UniProtKB-EC"/>
</dbReference>
<reference evidence="2" key="1">
    <citation type="submission" date="2019-10" db="EMBL/GenBank/DDBJ databases">
        <authorList>
            <person name="Nor Muhammad N."/>
        </authorList>
    </citation>
    <scope>NUCLEOTIDE SEQUENCE</scope>
</reference>
<feature type="compositionally biased region" description="Basic and acidic residues" evidence="1">
    <location>
        <begin position="135"/>
        <end position="163"/>
    </location>
</feature>
<dbReference type="AlphaFoldDB" id="A0A5K1K3F6"/>
<accession>A0A5K1K3F6</accession>
<evidence type="ECO:0000256" key="1">
    <source>
        <dbReference type="SAM" id="MobiDB-lite"/>
    </source>
</evidence>
<feature type="compositionally biased region" description="Polar residues" evidence="1">
    <location>
        <begin position="111"/>
        <end position="124"/>
    </location>
</feature>
<gene>
    <name evidence="2" type="primary">Q6FPV9</name>
</gene>
<name>A0A5K1K3F6_9APHY</name>